<evidence type="ECO:0000313" key="3">
    <source>
        <dbReference type="EMBL" id="KIR65138.1"/>
    </source>
</evidence>
<dbReference type="RefSeq" id="WP_043961907.1">
    <property type="nucleotide sequence ID" value="NZ_JBEZEN010000005.1"/>
</dbReference>
<dbReference type="PATRIC" id="fig|47853.6.peg.1372"/>
<dbReference type="AlphaFoldDB" id="A0A0D0VWR5"/>
<evidence type="ECO:0000256" key="2">
    <source>
        <dbReference type="SAM" id="SignalP"/>
    </source>
</evidence>
<evidence type="ECO:0000256" key="1">
    <source>
        <dbReference type="SAM" id="MobiDB-lite"/>
    </source>
</evidence>
<gene>
    <name evidence="3" type="ORF">TK50_06435</name>
</gene>
<keyword evidence="2" id="KW-0732">Signal</keyword>
<feature type="compositionally biased region" description="Pro residues" evidence="1">
    <location>
        <begin position="60"/>
        <end position="75"/>
    </location>
</feature>
<organism evidence="3 4">
    <name type="scientific">Micromonospora haikouensis</name>
    <dbReference type="NCBI Taxonomy" id="686309"/>
    <lineage>
        <taxon>Bacteria</taxon>
        <taxon>Bacillati</taxon>
        <taxon>Actinomycetota</taxon>
        <taxon>Actinomycetes</taxon>
        <taxon>Micromonosporales</taxon>
        <taxon>Micromonosporaceae</taxon>
        <taxon>Micromonospora</taxon>
    </lineage>
</organism>
<dbReference type="EMBL" id="JXSX01000001">
    <property type="protein sequence ID" value="KIR65138.1"/>
    <property type="molecule type" value="Genomic_DNA"/>
</dbReference>
<name>A0A0D0VWR5_9ACTN</name>
<comment type="caution">
    <text evidence="3">The sequence shown here is derived from an EMBL/GenBank/DDBJ whole genome shotgun (WGS) entry which is preliminary data.</text>
</comment>
<dbReference type="Proteomes" id="UP000032254">
    <property type="component" value="Unassembled WGS sequence"/>
</dbReference>
<reference evidence="3 4" key="1">
    <citation type="submission" date="2015-01" db="EMBL/GenBank/DDBJ databases">
        <title>Sequencing and annotation of Micromonospora carbonacea strain JXNU-1 genome.</title>
        <authorList>
            <person name="Long Z."/>
            <person name="Huang Y."/>
            <person name="Jiang Y."/>
        </authorList>
    </citation>
    <scope>NUCLEOTIDE SEQUENCE [LARGE SCALE GENOMIC DNA]</scope>
    <source>
        <strain evidence="3 4">JXNU-1</strain>
    </source>
</reference>
<evidence type="ECO:0008006" key="5">
    <source>
        <dbReference type="Google" id="ProtNLM"/>
    </source>
</evidence>
<feature type="chain" id="PRO_5038836910" description="Lipoprotein" evidence="2">
    <location>
        <begin position="22"/>
        <end position="145"/>
    </location>
</feature>
<accession>A0A0D0VWR5</accession>
<dbReference type="OrthoDB" id="5148907at2"/>
<keyword evidence="4" id="KW-1185">Reference proteome</keyword>
<sequence>MKTPRTIVAALVTCAALSACGGQGTGDGSAAPSPSGGAAVTDAPSADPVDPSAPSGSVPPGRPSLPPKPGRPSVPPGVGATTLTGTVEAGVEPGCRLLDGYQLIGGPADVLTAGAKVEVTGRAKPDLLSTCQQGIPFVVESARRS</sequence>
<proteinExistence type="predicted"/>
<dbReference type="GeneID" id="301303786"/>
<protein>
    <recommendedName>
        <fullName evidence="5">Lipoprotein</fullName>
    </recommendedName>
</protein>
<evidence type="ECO:0000313" key="4">
    <source>
        <dbReference type="Proteomes" id="UP000032254"/>
    </source>
</evidence>
<feature type="compositionally biased region" description="Low complexity" evidence="1">
    <location>
        <begin position="28"/>
        <end position="59"/>
    </location>
</feature>
<feature type="region of interest" description="Disordered" evidence="1">
    <location>
        <begin position="22"/>
        <end position="83"/>
    </location>
</feature>
<dbReference type="PROSITE" id="PS51257">
    <property type="entry name" value="PROKAR_LIPOPROTEIN"/>
    <property type="match status" value="1"/>
</dbReference>
<feature type="signal peptide" evidence="2">
    <location>
        <begin position="1"/>
        <end position="21"/>
    </location>
</feature>